<evidence type="ECO:0000313" key="3">
    <source>
        <dbReference type="EMBL" id="MCQ4041290.1"/>
    </source>
</evidence>
<dbReference type="RefSeq" id="WP_255925251.1">
    <property type="nucleotide sequence ID" value="NZ_JANFNH010000002.1"/>
</dbReference>
<evidence type="ECO:0000313" key="4">
    <source>
        <dbReference type="Proteomes" id="UP001206206"/>
    </source>
</evidence>
<dbReference type="Gene3D" id="3.30.530.20">
    <property type="match status" value="1"/>
</dbReference>
<keyword evidence="4" id="KW-1185">Reference proteome</keyword>
<dbReference type="SUPFAM" id="SSF55961">
    <property type="entry name" value="Bet v1-like"/>
    <property type="match status" value="1"/>
</dbReference>
<dbReference type="EMBL" id="JANFNH010000002">
    <property type="protein sequence ID" value="MCQ4041290.1"/>
    <property type="molecule type" value="Genomic_DNA"/>
</dbReference>
<accession>A0ABT1P7D7</accession>
<feature type="domain" description="Coenzyme Q-binding protein COQ10 START" evidence="2">
    <location>
        <begin position="10"/>
        <end position="135"/>
    </location>
</feature>
<name>A0ABT1P7D7_9ACTN</name>
<gene>
    <name evidence="3" type="ORF">NON19_04415</name>
</gene>
<feature type="compositionally biased region" description="Basic and acidic residues" evidence="1">
    <location>
        <begin position="38"/>
        <end position="51"/>
    </location>
</feature>
<comment type="caution">
    <text evidence="3">The sequence shown here is derived from an EMBL/GenBank/DDBJ whole genome shotgun (WGS) entry which is preliminary data.</text>
</comment>
<protein>
    <submittedName>
        <fullName evidence="3">SRPBCC family protein</fullName>
    </submittedName>
</protein>
<reference evidence="3 4" key="1">
    <citation type="submission" date="2022-06" db="EMBL/GenBank/DDBJ databases">
        <title>Draft genome sequence of type strain Streptomyces rubrisoli DSM 42083.</title>
        <authorList>
            <person name="Duangmal K."/>
            <person name="Klaysubun C."/>
        </authorList>
    </citation>
    <scope>NUCLEOTIDE SEQUENCE [LARGE SCALE GENOMIC DNA]</scope>
    <source>
        <strain evidence="3 4">DSM 42083</strain>
    </source>
</reference>
<sequence>MSTIEKQIDVDVPAEVAWDCLHSVESYPRFVDGVREARPQGKSRAHLDLEPGGRLSGVDTEISDRAKGGEKGNVMLWHTAKGESAELKGAFTVRSIDAQHTQVQVRVEYDPEKTREAFGGPKGFAQSDAIQELVQHDLEKFKDLVEHKR</sequence>
<dbReference type="InterPro" id="IPR005031">
    <property type="entry name" value="COQ10_START"/>
</dbReference>
<dbReference type="Proteomes" id="UP001206206">
    <property type="component" value="Unassembled WGS sequence"/>
</dbReference>
<evidence type="ECO:0000259" key="2">
    <source>
        <dbReference type="Pfam" id="PF03364"/>
    </source>
</evidence>
<dbReference type="InterPro" id="IPR023393">
    <property type="entry name" value="START-like_dom_sf"/>
</dbReference>
<organism evidence="3 4">
    <name type="scientific">Streptantibioticus rubrisoli</name>
    <dbReference type="NCBI Taxonomy" id="1387313"/>
    <lineage>
        <taxon>Bacteria</taxon>
        <taxon>Bacillati</taxon>
        <taxon>Actinomycetota</taxon>
        <taxon>Actinomycetes</taxon>
        <taxon>Kitasatosporales</taxon>
        <taxon>Streptomycetaceae</taxon>
        <taxon>Streptantibioticus</taxon>
    </lineage>
</organism>
<evidence type="ECO:0000256" key="1">
    <source>
        <dbReference type="SAM" id="MobiDB-lite"/>
    </source>
</evidence>
<proteinExistence type="predicted"/>
<dbReference type="Pfam" id="PF03364">
    <property type="entry name" value="Polyketide_cyc"/>
    <property type="match status" value="1"/>
</dbReference>
<feature type="region of interest" description="Disordered" evidence="1">
    <location>
        <begin position="38"/>
        <end position="69"/>
    </location>
</feature>